<evidence type="ECO:0000313" key="5">
    <source>
        <dbReference type="Proteomes" id="UP000721415"/>
    </source>
</evidence>
<dbReference type="InterPro" id="IPR036906">
    <property type="entry name" value="ATPase_V1_fsu_sf"/>
</dbReference>
<dbReference type="EMBL" id="JACBXQ010000003">
    <property type="protein sequence ID" value="MBG9986423.1"/>
    <property type="molecule type" value="Genomic_DNA"/>
</dbReference>
<dbReference type="InterPro" id="IPR008218">
    <property type="entry name" value="ATPase_V1-cplx_f_g_su"/>
</dbReference>
<keyword evidence="5" id="KW-1185">Reference proteome</keyword>
<evidence type="ECO:0000256" key="2">
    <source>
        <dbReference type="ARBA" id="ARBA00022448"/>
    </source>
</evidence>
<dbReference type="NCBIfam" id="NF002384">
    <property type="entry name" value="PRK01395.1"/>
    <property type="match status" value="1"/>
</dbReference>
<comment type="caution">
    <text evidence="4">The sequence shown here is derived from an EMBL/GenBank/DDBJ whole genome shotgun (WGS) entry which is preliminary data.</text>
</comment>
<evidence type="ECO:0000256" key="3">
    <source>
        <dbReference type="ARBA" id="ARBA00023065"/>
    </source>
</evidence>
<dbReference type="SUPFAM" id="SSF159468">
    <property type="entry name" value="AtpF-like"/>
    <property type="match status" value="1"/>
</dbReference>
<accession>A0ABS0LQS2</accession>
<dbReference type="RefSeq" id="WP_197115344.1">
    <property type="nucleotide sequence ID" value="NZ_JACBXQ010000003.1"/>
</dbReference>
<keyword evidence="2" id="KW-0813">Transport</keyword>
<gene>
    <name evidence="4" type="ORF">HZY91_05890</name>
</gene>
<organism evidence="4 5">
    <name type="scientific">Facklamia lactis</name>
    <dbReference type="NCBI Taxonomy" id="2749967"/>
    <lineage>
        <taxon>Bacteria</taxon>
        <taxon>Bacillati</taxon>
        <taxon>Bacillota</taxon>
        <taxon>Bacilli</taxon>
        <taxon>Lactobacillales</taxon>
        <taxon>Aerococcaceae</taxon>
        <taxon>Facklamia</taxon>
    </lineage>
</organism>
<sequence length="103" mass="11280">MAYKMAVVGNRDVVLAFKLLGFEVFPVTKGDEARQILHQLAEEKFGVILMTENIAKEIPDTIRHFDTLPTPAVILIPTHKGSEGIGKAKVNANVEKAIGQNIL</sequence>
<dbReference type="Pfam" id="PF01990">
    <property type="entry name" value="ATP-synt_F"/>
    <property type="match status" value="1"/>
</dbReference>
<dbReference type="Gene3D" id="3.40.50.10580">
    <property type="entry name" value="ATPase, V1 complex, subunit F"/>
    <property type="match status" value="1"/>
</dbReference>
<dbReference type="Proteomes" id="UP000721415">
    <property type="component" value="Unassembled WGS sequence"/>
</dbReference>
<protein>
    <submittedName>
        <fullName evidence="4">V-type ATP synthase subunit F</fullName>
    </submittedName>
</protein>
<proteinExistence type="inferred from homology"/>
<evidence type="ECO:0000313" key="4">
    <source>
        <dbReference type="EMBL" id="MBG9986423.1"/>
    </source>
</evidence>
<keyword evidence="3" id="KW-0406">Ion transport</keyword>
<reference evidence="4 5" key="1">
    <citation type="submission" date="2020-07" db="EMBL/GenBank/DDBJ databases">
        <title>Facklamia lactis sp. nov., isolated from raw milk.</title>
        <authorList>
            <person name="Doll E.V."/>
            <person name="Huptas C."/>
            <person name="Staib L."/>
            <person name="Wenning M."/>
            <person name="Scherer S."/>
        </authorList>
    </citation>
    <scope>NUCLEOTIDE SEQUENCE [LARGE SCALE GENOMIC DNA]</scope>
    <source>
        <strain evidence="4 5">DSM 111018</strain>
    </source>
</reference>
<comment type="similarity">
    <text evidence="1">Belongs to the V-ATPase F subunit family.</text>
</comment>
<name>A0ABS0LQS2_9LACT</name>
<evidence type="ECO:0000256" key="1">
    <source>
        <dbReference type="ARBA" id="ARBA00010148"/>
    </source>
</evidence>